<dbReference type="GO" id="GO:0031102">
    <property type="term" value="P:neuron projection regeneration"/>
    <property type="evidence" value="ECO:0007669"/>
    <property type="project" value="TreeGrafter"/>
</dbReference>
<proteinExistence type="predicted"/>
<feature type="domain" description="LRRCT" evidence="6">
    <location>
        <begin position="421"/>
        <end position="470"/>
    </location>
</feature>
<dbReference type="SMART" id="SM00082">
    <property type="entry name" value="LRRCT"/>
    <property type="match status" value="1"/>
</dbReference>
<protein>
    <recommendedName>
        <fullName evidence="6">LRRCT domain-containing protein</fullName>
    </recommendedName>
</protein>
<evidence type="ECO:0000256" key="1">
    <source>
        <dbReference type="ARBA" id="ARBA00022614"/>
    </source>
</evidence>
<dbReference type="InterPro" id="IPR001611">
    <property type="entry name" value="Leu-rich_rpt"/>
</dbReference>
<organism evidence="7 8">
    <name type="scientific">Hemibagrus wyckioides</name>
    <dbReference type="NCBI Taxonomy" id="337641"/>
    <lineage>
        <taxon>Eukaryota</taxon>
        <taxon>Metazoa</taxon>
        <taxon>Chordata</taxon>
        <taxon>Craniata</taxon>
        <taxon>Vertebrata</taxon>
        <taxon>Euteleostomi</taxon>
        <taxon>Actinopterygii</taxon>
        <taxon>Neopterygii</taxon>
        <taxon>Teleostei</taxon>
        <taxon>Ostariophysi</taxon>
        <taxon>Siluriformes</taxon>
        <taxon>Bagridae</taxon>
        <taxon>Hemibagrus</taxon>
    </lineage>
</organism>
<dbReference type="Proteomes" id="UP000824219">
    <property type="component" value="Linkage Group LG22"/>
</dbReference>
<dbReference type="SMART" id="SM00369">
    <property type="entry name" value="LRR_TYP"/>
    <property type="match status" value="5"/>
</dbReference>
<dbReference type="Pfam" id="PF15724">
    <property type="entry name" value="TMEM119"/>
    <property type="match status" value="1"/>
</dbReference>
<dbReference type="GO" id="GO:0001503">
    <property type="term" value="P:ossification"/>
    <property type="evidence" value="ECO:0007669"/>
    <property type="project" value="InterPro"/>
</dbReference>
<dbReference type="AlphaFoldDB" id="A0A9D3N900"/>
<dbReference type="InterPro" id="IPR032675">
    <property type="entry name" value="LRR_dom_sf"/>
</dbReference>
<evidence type="ECO:0000256" key="4">
    <source>
        <dbReference type="SAM" id="MobiDB-lite"/>
    </source>
</evidence>
<reference evidence="7 8" key="1">
    <citation type="submission" date="2021-06" db="EMBL/GenBank/DDBJ databases">
        <title>Chromosome-level genome assembly of the red-tail catfish (Hemibagrus wyckioides).</title>
        <authorList>
            <person name="Shao F."/>
        </authorList>
    </citation>
    <scope>NUCLEOTIDE SEQUENCE [LARGE SCALE GENOMIC DNA]</scope>
    <source>
        <strain evidence="7">EC202008001</strain>
        <tissue evidence="7">Blood</tissue>
    </source>
</reference>
<dbReference type="PANTHER" id="PTHR47114:SF3">
    <property type="entry name" value="LEUCINE-RICH ALPHA-2-GLYCOPROTEIN-LIKE"/>
    <property type="match status" value="1"/>
</dbReference>
<evidence type="ECO:0000256" key="5">
    <source>
        <dbReference type="SAM" id="Phobius"/>
    </source>
</evidence>
<feature type="compositionally biased region" description="Basic and acidic residues" evidence="4">
    <location>
        <begin position="181"/>
        <end position="217"/>
    </location>
</feature>
<dbReference type="PANTHER" id="PTHR47114">
    <property type="match status" value="1"/>
</dbReference>
<evidence type="ECO:0000259" key="6">
    <source>
        <dbReference type="SMART" id="SM00082"/>
    </source>
</evidence>
<dbReference type="EMBL" id="JAHKSW010000022">
    <property type="protein sequence ID" value="KAG7318548.1"/>
    <property type="molecule type" value="Genomic_DNA"/>
</dbReference>
<dbReference type="PROSITE" id="PS51450">
    <property type="entry name" value="LRR"/>
    <property type="match status" value="1"/>
</dbReference>
<dbReference type="InterPro" id="IPR003591">
    <property type="entry name" value="Leu-rich_rpt_typical-subtyp"/>
</dbReference>
<keyword evidence="5" id="KW-1133">Transmembrane helix</keyword>
<dbReference type="SUPFAM" id="SSF52058">
    <property type="entry name" value="L domain-like"/>
    <property type="match status" value="1"/>
</dbReference>
<dbReference type="Gene3D" id="3.80.10.10">
    <property type="entry name" value="Ribonuclease Inhibitor"/>
    <property type="match status" value="3"/>
</dbReference>
<accession>A0A9D3N900</accession>
<sequence length="674" mass="74891">MSERWERTTERTSAHQRSTAMSSVCPRLVFVLLFAFWSWSCSTMAFPFNMSMDGSGDEQELIFPTSRATHLPPPSPTPILSITTTFILIKHFLFHEVVDFLRDNMLLIIVVMSLLIVIIFIACCASAMSHKRKLEAYYPPKKHAQRKYVAVSNKGAEQSLLVPNNATTSYLRAPSKALVGEKGKDLRPKPKEVQKAEDVEEVEVQKEEEKKKKEEPKPSTSTEGCCCPRPGVLILCESLGLHVLPRSVPLTTSALSVARNHLCNVDNVLWRYSSLQELSLGHNRLERFPRGLPASLESLQLQENRITLITAGDLRNLGNLTRLDLEDNRIRAIQPGALLSLTRLRMLSLKGNQLSRLPSHLPGSLTHLDVSANCISTLDLPSLAALVNLQVLKINSNCLRSVPERAFDSLTRLRSVELANNLWVCECDIMYLYRWLLMDRLRMATDLECAAPLHLAHRLLVTLSVVAICPRILMPSEKLASFNTSKVILENSSKESSNPSSDIIRNVRTSCRSSLMNSNGKFSSVANHTASRSHQGSNQSSLEGLSYEQCLLLNSTYLVPQTTQTPHIPTPDEDPGCRNNTTNINQTSIKPTSQNGFLSTSVPIFSTSETGAQVEATQRTLTQSNDPALVSVLSVLCVLTVLLLVIVILVLRSLLWRNQRVVPLQSTVGSQRNS</sequence>
<feature type="transmembrane region" description="Helical" evidence="5">
    <location>
        <begin position="106"/>
        <end position="128"/>
    </location>
</feature>
<evidence type="ECO:0000313" key="7">
    <source>
        <dbReference type="EMBL" id="KAG7318548.1"/>
    </source>
</evidence>
<feature type="transmembrane region" description="Helical" evidence="5">
    <location>
        <begin position="628"/>
        <end position="651"/>
    </location>
</feature>
<evidence type="ECO:0000256" key="3">
    <source>
        <dbReference type="ARBA" id="ARBA00022737"/>
    </source>
</evidence>
<name>A0A9D3N900_9TELE</name>
<dbReference type="Pfam" id="PF13855">
    <property type="entry name" value="LRR_8"/>
    <property type="match status" value="2"/>
</dbReference>
<dbReference type="InterPro" id="IPR000483">
    <property type="entry name" value="Cys-rich_flank_reg_C"/>
</dbReference>
<dbReference type="OrthoDB" id="72369at2759"/>
<keyword evidence="8" id="KW-1185">Reference proteome</keyword>
<feature type="region of interest" description="Disordered" evidence="4">
    <location>
        <begin position="181"/>
        <end position="223"/>
    </location>
</feature>
<comment type="caution">
    <text evidence="7">The sequence shown here is derived from an EMBL/GenBank/DDBJ whole genome shotgun (WGS) entry which is preliminary data.</text>
</comment>
<dbReference type="InterPro" id="IPR051071">
    <property type="entry name" value="LRR-bact_E3_ubiq_ligases"/>
</dbReference>
<evidence type="ECO:0000313" key="8">
    <source>
        <dbReference type="Proteomes" id="UP000824219"/>
    </source>
</evidence>
<keyword evidence="2" id="KW-0732">Signal</keyword>
<feature type="transmembrane region" description="Helical" evidence="5">
    <location>
        <begin position="77"/>
        <end position="94"/>
    </location>
</feature>
<keyword evidence="5" id="KW-0812">Transmembrane</keyword>
<keyword evidence="3" id="KW-0677">Repeat</keyword>
<keyword evidence="1" id="KW-0433">Leucine-rich repeat</keyword>
<gene>
    <name evidence="7" type="ORF">KOW79_018303</name>
</gene>
<evidence type="ECO:0000256" key="2">
    <source>
        <dbReference type="ARBA" id="ARBA00022729"/>
    </source>
</evidence>
<keyword evidence="5" id="KW-0472">Membrane</keyword>
<feature type="transmembrane region" description="Helical" evidence="5">
    <location>
        <begin position="20"/>
        <end position="39"/>
    </location>
</feature>
<dbReference type="InterPro" id="IPR031453">
    <property type="entry name" value="TMEM119"/>
</dbReference>